<dbReference type="Gene3D" id="1.10.760.10">
    <property type="entry name" value="Cytochrome c-like domain"/>
    <property type="match status" value="1"/>
</dbReference>
<dbReference type="GO" id="GO:0009055">
    <property type="term" value="F:electron transfer activity"/>
    <property type="evidence" value="ECO:0007669"/>
    <property type="project" value="InterPro"/>
</dbReference>
<evidence type="ECO:0000256" key="2">
    <source>
        <dbReference type="ARBA" id="ARBA00022723"/>
    </source>
</evidence>
<dbReference type="OrthoDB" id="9811395at2"/>
<dbReference type="KEGG" id="mya:MORIYA_1869"/>
<dbReference type="AlphaFoldDB" id="A0A330LMU9"/>
<feature type="chain" id="PRO_5016253695" description="Cytochrome c domain-containing protein" evidence="5">
    <location>
        <begin position="30"/>
        <end position="113"/>
    </location>
</feature>
<sequence length="113" mass="12627">MFKLNNRNKSLVFYTLAFCLLLVTISSCSRDIHDHPDLVTGEQLFNYHCSGCHKNTGKGKFLKGIPPNRNTVLSSPQIIHKINENDGGKVKMPSFPKMSQAEAVAIVSHLKQM</sequence>
<gene>
    <name evidence="7" type="ORF">MORIYA_1869</name>
</gene>
<organism evidence="7 8">
    <name type="scientific">Moritella yayanosii</name>
    <dbReference type="NCBI Taxonomy" id="69539"/>
    <lineage>
        <taxon>Bacteria</taxon>
        <taxon>Pseudomonadati</taxon>
        <taxon>Pseudomonadota</taxon>
        <taxon>Gammaproteobacteria</taxon>
        <taxon>Alteromonadales</taxon>
        <taxon>Moritellaceae</taxon>
        <taxon>Moritella</taxon>
    </lineage>
</organism>
<keyword evidence="8" id="KW-1185">Reference proteome</keyword>
<evidence type="ECO:0000256" key="4">
    <source>
        <dbReference type="PROSITE-ProRule" id="PRU00433"/>
    </source>
</evidence>
<dbReference type="InterPro" id="IPR036909">
    <property type="entry name" value="Cyt_c-like_dom_sf"/>
</dbReference>
<evidence type="ECO:0000259" key="6">
    <source>
        <dbReference type="PROSITE" id="PS51007"/>
    </source>
</evidence>
<dbReference type="PROSITE" id="PS51007">
    <property type="entry name" value="CYTC"/>
    <property type="match status" value="1"/>
</dbReference>
<dbReference type="EMBL" id="LS483250">
    <property type="protein sequence ID" value="SQD78347.1"/>
    <property type="molecule type" value="Genomic_DNA"/>
</dbReference>
<dbReference type="Proteomes" id="UP000250163">
    <property type="component" value="Chromosome MORIYA"/>
</dbReference>
<dbReference type="RefSeq" id="WP_112714411.1">
    <property type="nucleotide sequence ID" value="NZ_LS483250.1"/>
</dbReference>
<evidence type="ECO:0000256" key="5">
    <source>
        <dbReference type="SAM" id="SignalP"/>
    </source>
</evidence>
<name>A0A330LMU9_9GAMM</name>
<evidence type="ECO:0000256" key="1">
    <source>
        <dbReference type="ARBA" id="ARBA00022617"/>
    </source>
</evidence>
<dbReference type="InterPro" id="IPR009056">
    <property type="entry name" value="Cyt_c-like_dom"/>
</dbReference>
<dbReference type="PROSITE" id="PS51257">
    <property type="entry name" value="PROKAR_LIPOPROTEIN"/>
    <property type="match status" value="1"/>
</dbReference>
<dbReference type="SUPFAM" id="SSF46626">
    <property type="entry name" value="Cytochrome c"/>
    <property type="match status" value="1"/>
</dbReference>
<protein>
    <recommendedName>
        <fullName evidence="6">Cytochrome c domain-containing protein</fullName>
    </recommendedName>
</protein>
<keyword evidence="3 4" id="KW-0408">Iron</keyword>
<feature type="domain" description="Cytochrome c" evidence="6">
    <location>
        <begin position="36"/>
        <end position="113"/>
    </location>
</feature>
<evidence type="ECO:0000313" key="8">
    <source>
        <dbReference type="Proteomes" id="UP000250163"/>
    </source>
</evidence>
<accession>A0A330LMU9</accession>
<keyword evidence="5" id="KW-0732">Signal</keyword>
<reference evidence="8" key="1">
    <citation type="submission" date="2018-05" db="EMBL/GenBank/DDBJ databases">
        <authorList>
            <person name="Cea G.-C."/>
            <person name="William W."/>
        </authorList>
    </citation>
    <scope>NUCLEOTIDE SEQUENCE [LARGE SCALE GENOMIC DNA]</scope>
    <source>
        <strain evidence="8">DB21MT 5</strain>
    </source>
</reference>
<proteinExistence type="predicted"/>
<keyword evidence="2 4" id="KW-0479">Metal-binding</keyword>
<dbReference type="Pfam" id="PF13442">
    <property type="entry name" value="Cytochrome_CBB3"/>
    <property type="match status" value="1"/>
</dbReference>
<dbReference type="GO" id="GO:0046872">
    <property type="term" value="F:metal ion binding"/>
    <property type="evidence" value="ECO:0007669"/>
    <property type="project" value="UniProtKB-KW"/>
</dbReference>
<evidence type="ECO:0000313" key="7">
    <source>
        <dbReference type="EMBL" id="SQD78347.1"/>
    </source>
</evidence>
<dbReference type="GO" id="GO:0020037">
    <property type="term" value="F:heme binding"/>
    <property type="evidence" value="ECO:0007669"/>
    <property type="project" value="InterPro"/>
</dbReference>
<evidence type="ECO:0000256" key="3">
    <source>
        <dbReference type="ARBA" id="ARBA00023004"/>
    </source>
</evidence>
<feature type="signal peptide" evidence="5">
    <location>
        <begin position="1"/>
        <end position="29"/>
    </location>
</feature>
<keyword evidence="1 4" id="KW-0349">Heme</keyword>